<gene>
    <name evidence="8" type="ORF">QNI29_08625</name>
</gene>
<protein>
    <submittedName>
        <fullName evidence="8">DoxX family protein</fullName>
    </submittedName>
</protein>
<dbReference type="Pfam" id="PF07681">
    <property type="entry name" value="DoxX"/>
    <property type="match status" value="1"/>
</dbReference>
<evidence type="ECO:0000256" key="6">
    <source>
        <dbReference type="ARBA" id="ARBA00023136"/>
    </source>
</evidence>
<sequence>MKHKHQQLGVLFLRLFLGFTVFIHGLTKFKIGMGNTSIALETLTIPMSLLYSIGVIEVMGGILLMIGFKVRVVASVVAVLMLLSITQLKLTIGFLGNSQMAGFELDLALLSIAAFLALDGKTPFAIENITFQADECYECPEV</sequence>
<evidence type="ECO:0000256" key="7">
    <source>
        <dbReference type="SAM" id="Phobius"/>
    </source>
</evidence>
<dbReference type="EMBL" id="CP126446">
    <property type="protein sequence ID" value="WIF99702.1"/>
    <property type="molecule type" value="Genomic_DNA"/>
</dbReference>
<comment type="similarity">
    <text evidence="2">Belongs to the DoxX family.</text>
</comment>
<feature type="transmembrane region" description="Helical" evidence="7">
    <location>
        <begin position="12"/>
        <end position="31"/>
    </location>
</feature>
<feature type="transmembrane region" description="Helical" evidence="7">
    <location>
        <begin position="72"/>
        <end position="95"/>
    </location>
</feature>
<keyword evidence="5 7" id="KW-1133">Transmembrane helix</keyword>
<dbReference type="InterPro" id="IPR051907">
    <property type="entry name" value="DoxX-like_oxidoreductase"/>
</dbReference>
<comment type="subcellular location">
    <subcellularLocation>
        <location evidence="1">Cell membrane</location>
        <topology evidence="1">Multi-pass membrane protein</topology>
    </subcellularLocation>
</comment>
<evidence type="ECO:0000256" key="5">
    <source>
        <dbReference type="ARBA" id="ARBA00022989"/>
    </source>
</evidence>
<evidence type="ECO:0000256" key="3">
    <source>
        <dbReference type="ARBA" id="ARBA00022475"/>
    </source>
</evidence>
<evidence type="ECO:0000256" key="1">
    <source>
        <dbReference type="ARBA" id="ARBA00004651"/>
    </source>
</evidence>
<keyword evidence="6 7" id="KW-0472">Membrane</keyword>
<keyword evidence="4 7" id="KW-0812">Transmembrane</keyword>
<reference evidence="8 9" key="1">
    <citation type="submission" date="2023-05" db="EMBL/GenBank/DDBJ databases">
        <title>Comparative genomics reveals the evidence of polycyclic aromatic hydrocarbons degradation in moderately halophilic genus Pontibacillus.</title>
        <authorList>
            <person name="Yang H."/>
            <person name="Qian Z."/>
        </authorList>
    </citation>
    <scope>NUCLEOTIDE SEQUENCE [LARGE SCALE GENOMIC DNA]</scope>
    <source>
        <strain evidence="9">HN14</strain>
    </source>
</reference>
<evidence type="ECO:0000313" key="9">
    <source>
        <dbReference type="Proteomes" id="UP001236652"/>
    </source>
</evidence>
<name>A0ABY8V370_9BACI</name>
<organism evidence="8 9">
    <name type="scientific">Pontibacillus chungwhensis</name>
    <dbReference type="NCBI Taxonomy" id="265426"/>
    <lineage>
        <taxon>Bacteria</taxon>
        <taxon>Bacillati</taxon>
        <taxon>Bacillota</taxon>
        <taxon>Bacilli</taxon>
        <taxon>Bacillales</taxon>
        <taxon>Bacillaceae</taxon>
        <taxon>Pontibacillus</taxon>
    </lineage>
</organism>
<dbReference type="Proteomes" id="UP001236652">
    <property type="component" value="Chromosome"/>
</dbReference>
<proteinExistence type="inferred from homology"/>
<dbReference type="PANTHER" id="PTHR33452:SF1">
    <property type="entry name" value="INNER MEMBRANE PROTEIN YPHA-RELATED"/>
    <property type="match status" value="1"/>
</dbReference>
<feature type="transmembrane region" description="Helical" evidence="7">
    <location>
        <begin position="43"/>
        <end position="65"/>
    </location>
</feature>
<dbReference type="InterPro" id="IPR032808">
    <property type="entry name" value="DoxX"/>
</dbReference>
<evidence type="ECO:0000256" key="2">
    <source>
        <dbReference type="ARBA" id="ARBA00006679"/>
    </source>
</evidence>
<dbReference type="PANTHER" id="PTHR33452">
    <property type="entry name" value="OXIDOREDUCTASE CATD-RELATED"/>
    <property type="match status" value="1"/>
</dbReference>
<dbReference type="RefSeq" id="WP_231416063.1">
    <property type="nucleotide sequence ID" value="NZ_CP126446.1"/>
</dbReference>
<evidence type="ECO:0000313" key="8">
    <source>
        <dbReference type="EMBL" id="WIF99702.1"/>
    </source>
</evidence>
<accession>A0ABY8V370</accession>
<keyword evidence="9" id="KW-1185">Reference proteome</keyword>
<evidence type="ECO:0000256" key="4">
    <source>
        <dbReference type="ARBA" id="ARBA00022692"/>
    </source>
</evidence>
<keyword evidence="3" id="KW-1003">Cell membrane</keyword>